<dbReference type="PANTHER" id="PTHR35526:SF3">
    <property type="entry name" value="ANTI-SIGMA-F FACTOR RSBW"/>
    <property type="match status" value="1"/>
</dbReference>
<dbReference type="EMBL" id="LJGW01000434">
    <property type="protein sequence ID" value="OEV08159.1"/>
    <property type="molecule type" value="Genomic_DNA"/>
</dbReference>
<protein>
    <recommendedName>
        <fullName evidence="2">Histidine kinase/HSP90-like ATPase domain-containing protein</fullName>
    </recommendedName>
</protein>
<reference evidence="3 4" key="1">
    <citation type="journal article" date="2016" name="Front. Microbiol.">
        <title>Comparative Genomics Analysis of Streptomyces Species Reveals Their Adaptation to the Marine Environment and Their Diversity at the Genomic Level.</title>
        <authorList>
            <person name="Tian X."/>
            <person name="Zhang Z."/>
            <person name="Yang T."/>
            <person name="Chen M."/>
            <person name="Li J."/>
            <person name="Chen F."/>
            <person name="Yang J."/>
            <person name="Li W."/>
            <person name="Zhang B."/>
            <person name="Zhang Z."/>
            <person name="Wu J."/>
            <person name="Zhang C."/>
            <person name="Long L."/>
            <person name="Xiao J."/>
        </authorList>
    </citation>
    <scope>NUCLEOTIDE SEQUENCE [LARGE SCALE GENOMIC DNA]</scope>
    <source>
        <strain evidence="3 4">SCSIO 10429</strain>
    </source>
</reference>
<comment type="caution">
    <text evidence="3">The sequence shown here is derived from an EMBL/GenBank/DDBJ whole genome shotgun (WGS) entry which is preliminary data.</text>
</comment>
<evidence type="ECO:0000313" key="4">
    <source>
        <dbReference type="Proteomes" id="UP000176005"/>
    </source>
</evidence>
<dbReference type="PATRIC" id="fig|518642.10.peg.6351"/>
<dbReference type="Proteomes" id="UP000176005">
    <property type="component" value="Unassembled WGS sequence"/>
</dbReference>
<dbReference type="Pfam" id="PF13581">
    <property type="entry name" value="HATPase_c_2"/>
    <property type="match status" value="1"/>
</dbReference>
<dbReference type="InterPro" id="IPR036890">
    <property type="entry name" value="HATPase_C_sf"/>
</dbReference>
<evidence type="ECO:0000256" key="1">
    <source>
        <dbReference type="ARBA" id="ARBA00022527"/>
    </source>
</evidence>
<sequence length="126" mass="13983">MLVNSVYTDISQARTVVEEHLARVCAWVDLGGVLLVVSELVTNAQRHARGQWELRVQTDRHRVRVDVTDSVPLPPRWRPGSLDGSGGWGLRIAEQCADTLEVLTSSRGKTMRAQWLRPGRADATVA</sequence>
<feature type="domain" description="Histidine kinase/HSP90-like ATPase" evidence="2">
    <location>
        <begin position="8"/>
        <end position="115"/>
    </location>
</feature>
<organism evidence="3 4">
    <name type="scientific">Streptomyces nanshensis</name>
    <dbReference type="NCBI Taxonomy" id="518642"/>
    <lineage>
        <taxon>Bacteria</taxon>
        <taxon>Bacillati</taxon>
        <taxon>Actinomycetota</taxon>
        <taxon>Actinomycetes</taxon>
        <taxon>Kitasatosporales</taxon>
        <taxon>Streptomycetaceae</taxon>
        <taxon>Streptomyces</taxon>
    </lineage>
</organism>
<evidence type="ECO:0000313" key="3">
    <source>
        <dbReference type="EMBL" id="OEV08159.1"/>
    </source>
</evidence>
<accession>A0A1E7KW95</accession>
<dbReference type="PANTHER" id="PTHR35526">
    <property type="entry name" value="ANTI-SIGMA-F FACTOR RSBW-RELATED"/>
    <property type="match status" value="1"/>
</dbReference>
<dbReference type="GO" id="GO:0004674">
    <property type="term" value="F:protein serine/threonine kinase activity"/>
    <property type="evidence" value="ECO:0007669"/>
    <property type="project" value="UniProtKB-KW"/>
</dbReference>
<dbReference type="InterPro" id="IPR050267">
    <property type="entry name" value="Anti-sigma-factor_SerPK"/>
</dbReference>
<proteinExistence type="predicted"/>
<keyword evidence="4" id="KW-1185">Reference proteome</keyword>
<dbReference type="AlphaFoldDB" id="A0A1E7KW95"/>
<gene>
    <name evidence="3" type="ORF">AN218_27490</name>
</gene>
<keyword evidence="1" id="KW-0808">Transferase</keyword>
<keyword evidence="1" id="KW-0723">Serine/threonine-protein kinase</keyword>
<keyword evidence="1" id="KW-0418">Kinase</keyword>
<dbReference type="CDD" id="cd16936">
    <property type="entry name" value="HATPase_RsbW-like"/>
    <property type="match status" value="1"/>
</dbReference>
<dbReference type="Gene3D" id="3.30.565.10">
    <property type="entry name" value="Histidine kinase-like ATPase, C-terminal domain"/>
    <property type="match status" value="1"/>
</dbReference>
<dbReference type="SUPFAM" id="SSF55874">
    <property type="entry name" value="ATPase domain of HSP90 chaperone/DNA topoisomerase II/histidine kinase"/>
    <property type="match status" value="1"/>
</dbReference>
<dbReference type="InterPro" id="IPR003594">
    <property type="entry name" value="HATPase_dom"/>
</dbReference>
<name>A0A1E7KW95_9ACTN</name>
<evidence type="ECO:0000259" key="2">
    <source>
        <dbReference type="Pfam" id="PF13581"/>
    </source>
</evidence>